<dbReference type="SUPFAM" id="SSF103473">
    <property type="entry name" value="MFS general substrate transporter"/>
    <property type="match status" value="1"/>
</dbReference>
<dbReference type="PANTHER" id="PTHR20772">
    <property type="entry name" value="PROTEIN FMP42"/>
    <property type="match status" value="1"/>
</dbReference>
<proteinExistence type="predicted"/>
<dbReference type="GO" id="GO:0000329">
    <property type="term" value="C:fungal-type vacuole membrane"/>
    <property type="evidence" value="ECO:0007669"/>
    <property type="project" value="TreeGrafter"/>
</dbReference>
<feature type="transmembrane region" description="Helical" evidence="3">
    <location>
        <begin position="73"/>
        <end position="93"/>
    </location>
</feature>
<dbReference type="Pfam" id="PF07690">
    <property type="entry name" value="MFS_1"/>
    <property type="match status" value="1"/>
</dbReference>
<feature type="transmembrane region" description="Helical" evidence="3">
    <location>
        <begin position="158"/>
        <end position="178"/>
    </location>
</feature>
<feature type="compositionally biased region" description="Polar residues" evidence="2">
    <location>
        <begin position="706"/>
        <end position="719"/>
    </location>
</feature>
<feature type="transmembrane region" description="Helical" evidence="3">
    <location>
        <begin position="487"/>
        <end position="509"/>
    </location>
</feature>
<feature type="compositionally biased region" description="Basic and acidic residues" evidence="2">
    <location>
        <begin position="720"/>
        <end position="732"/>
    </location>
</feature>
<evidence type="ECO:0000256" key="3">
    <source>
        <dbReference type="SAM" id="Phobius"/>
    </source>
</evidence>
<feature type="transmembrane region" description="Helical" evidence="3">
    <location>
        <begin position="131"/>
        <end position="151"/>
    </location>
</feature>
<protein>
    <recommendedName>
        <fullName evidence="6">MFS transporter</fullName>
    </recommendedName>
</protein>
<feature type="transmembrane region" description="Helical" evidence="3">
    <location>
        <begin position="411"/>
        <end position="431"/>
    </location>
</feature>
<evidence type="ECO:0000313" key="4">
    <source>
        <dbReference type="EMBL" id="KAJ9614754.1"/>
    </source>
</evidence>
<dbReference type="InterPro" id="IPR011701">
    <property type="entry name" value="MFS"/>
</dbReference>
<keyword evidence="5" id="KW-1185">Reference proteome</keyword>
<sequence length="762" mass="82652">MSLAQHVSAFEGVDQDYTTDDIGSLRLSRQPSLQINYDPIPPASVVGADDGDGGDDDRIENLHAYEVSTTKRIAQILVGVVSCVLASGIVFGFDALKTILVEEDVYREHCTEEELAHDVRLCYMQDQKLNLTFIIASVTANISALLVGSILDRYGPKVCGIASSVVLFLGSLLMAFAKEMPFDAYPAGSFLLSLGGTFTFVPSFHLANAFPRFQGLILALVTGAFDASASVFLIFRLIYQRSHGAFGPRQIFLVFLVVPIFILVTQLTVMPKHSYESRGELTNSLEKANDATLDIHDSDDELDTAMDVMRVRSERAMRRRQSITSITELLGTPIQQDKYEQKEDQIRVNSGVWGVLHGVPASRQIRTPWFILITLFTVLQMARFNFFIATIYSQYVYMLNSEELAIKVIEFFDLALPIGGLVTVPFIGVLLDQTSTVAVLNLLVLLSTIIGALGAVPTEWAAYANVTLFCLFRPLYYSAMSDYAAKVFGYATFGTVYGAIICLSGLFTFTQSGLQALVHDAFDDDPEPINLGLATAGLVLGVALVMYVDIKGRAIQRERAIAAMNAVANDERRPLLGIQNRSMRSNSRPMTSDQMFNVGGGGSISGAGSIGAPGSLRIPKSSLFATGRDDGTGNLMNYGTSPSHGVATGSGIVAGLGAGLGASVGPVSGYDEVDNDGTSGPTTTTGTGEGGGGGTVVRHHGLMARTSRQGLNWSLSTVQEGREPETTEIRHEEEEEEQQQRQQQQQQQNDQDREQQQQLYTD</sequence>
<organism evidence="4 5">
    <name type="scientific">Knufia peltigerae</name>
    <dbReference type="NCBI Taxonomy" id="1002370"/>
    <lineage>
        <taxon>Eukaryota</taxon>
        <taxon>Fungi</taxon>
        <taxon>Dikarya</taxon>
        <taxon>Ascomycota</taxon>
        <taxon>Pezizomycotina</taxon>
        <taxon>Eurotiomycetes</taxon>
        <taxon>Chaetothyriomycetidae</taxon>
        <taxon>Chaetothyriales</taxon>
        <taxon>Trichomeriaceae</taxon>
        <taxon>Knufia</taxon>
    </lineage>
</organism>
<dbReference type="GO" id="GO:0022857">
    <property type="term" value="F:transmembrane transporter activity"/>
    <property type="evidence" value="ECO:0007669"/>
    <property type="project" value="InterPro"/>
</dbReference>
<reference evidence="4" key="1">
    <citation type="submission" date="2022-10" db="EMBL/GenBank/DDBJ databases">
        <title>Culturing micro-colonial fungi from biological soil crusts in the Mojave desert and describing Neophaeococcomyces mojavensis, and introducing the new genera and species Taxawa tesnikishii.</title>
        <authorList>
            <person name="Kurbessoian T."/>
            <person name="Stajich J.E."/>
        </authorList>
    </citation>
    <scope>NUCLEOTIDE SEQUENCE</scope>
    <source>
        <strain evidence="4">TK_35</strain>
    </source>
</reference>
<feature type="transmembrane region" description="Helical" evidence="3">
    <location>
        <begin position="184"/>
        <end position="204"/>
    </location>
</feature>
<feature type="transmembrane region" description="Helical" evidence="3">
    <location>
        <begin position="462"/>
        <end position="480"/>
    </location>
</feature>
<feature type="transmembrane region" description="Helical" evidence="3">
    <location>
        <begin position="216"/>
        <end position="239"/>
    </location>
</feature>
<comment type="caution">
    <text evidence="4">The sequence shown here is derived from an EMBL/GenBank/DDBJ whole genome shotgun (WGS) entry which is preliminary data.</text>
</comment>
<feature type="transmembrane region" description="Helical" evidence="3">
    <location>
        <begin position="438"/>
        <end position="456"/>
    </location>
</feature>
<evidence type="ECO:0000256" key="2">
    <source>
        <dbReference type="SAM" id="MobiDB-lite"/>
    </source>
</evidence>
<evidence type="ECO:0008006" key="6">
    <source>
        <dbReference type="Google" id="ProtNLM"/>
    </source>
</evidence>
<feature type="transmembrane region" description="Helical" evidence="3">
    <location>
        <begin position="369"/>
        <end position="391"/>
    </location>
</feature>
<feature type="compositionally biased region" description="Low complexity" evidence="2">
    <location>
        <begin position="677"/>
        <end position="686"/>
    </location>
</feature>
<dbReference type="InterPro" id="IPR036259">
    <property type="entry name" value="MFS_trans_sf"/>
</dbReference>
<feature type="compositionally biased region" description="Low complexity" evidence="2">
    <location>
        <begin position="740"/>
        <end position="749"/>
    </location>
</feature>
<feature type="transmembrane region" description="Helical" evidence="3">
    <location>
        <begin position="529"/>
        <end position="550"/>
    </location>
</feature>
<keyword evidence="3" id="KW-0812">Transmembrane</keyword>
<evidence type="ECO:0000313" key="5">
    <source>
        <dbReference type="Proteomes" id="UP001172681"/>
    </source>
</evidence>
<comment type="subcellular location">
    <subcellularLocation>
        <location evidence="1">Membrane</location>
        <topology evidence="1">Multi-pass membrane protein</topology>
    </subcellularLocation>
</comment>
<accession>A0AA39CP05</accession>
<dbReference type="Gene3D" id="1.20.1250.20">
    <property type="entry name" value="MFS general substrate transporter like domains"/>
    <property type="match status" value="1"/>
</dbReference>
<gene>
    <name evidence="4" type="ORF">H2204_014490</name>
</gene>
<dbReference type="PANTHER" id="PTHR20772:SF4">
    <property type="entry name" value="HYPOTHETICAL AMINO ACID TRANSPORTER (EUROFUNG)"/>
    <property type="match status" value="1"/>
</dbReference>
<dbReference type="EMBL" id="JAPDRN010000186">
    <property type="protein sequence ID" value="KAJ9614754.1"/>
    <property type="molecule type" value="Genomic_DNA"/>
</dbReference>
<keyword evidence="3" id="KW-1133">Transmembrane helix</keyword>
<feature type="region of interest" description="Disordered" evidence="2">
    <location>
        <begin position="669"/>
        <end position="762"/>
    </location>
</feature>
<feature type="transmembrane region" description="Helical" evidence="3">
    <location>
        <begin position="251"/>
        <end position="269"/>
    </location>
</feature>
<dbReference type="Proteomes" id="UP001172681">
    <property type="component" value="Unassembled WGS sequence"/>
</dbReference>
<dbReference type="AlphaFoldDB" id="A0AA39CP05"/>
<evidence type="ECO:0000256" key="1">
    <source>
        <dbReference type="ARBA" id="ARBA00004141"/>
    </source>
</evidence>
<name>A0AA39CP05_9EURO</name>
<dbReference type="InterPro" id="IPR052599">
    <property type="entry name" value="SLC43A_AATransporter"/>
</dbReference>
<keyword evidence="3" id="KW-0472">Membrane</keyword>